<dbReference type="PANTHER" id="PTHR28159">
    <property type="entry name" value="TRAFFICKING PROTEIN PARTICLE COMPLEX II-SPECIFIC SUBUNIT 65"/>
    <property type="match status" value="1"/>
</dbReference>
<reference evidence="2 3" key="1">
    <citation type="journal article" date="2011" name="Proc. Natl. Acad. Sci. U.S.A.">
        <title>Comparative genomics of xylose-fermenting fungi for enhanced biofuel production.</title>
        <authorList>
            <person name="Wohlbach D.J."/>
            <person name="Kuo A."/>
            <person name="Sato T.K."/>
            <person name="Potts K.M."/>
            <person name="Salamov A.A."/>
            <person name="LaButti K.M."/>
            <person name="Sun H."/>
            <person name="Clum A."/>
            <person name="Pangilinan J.L."/>
            <person name="Lindquist E.A."/>
            <person name="Lucas S."/>
            <person name="Lapidus A."/>
            <person name="Jin M."/>
            <person name="Gunawan C."/>
            <person name="Balan V."/>
            <person name="Dale B.E."/>
            <person name="Jeffries T.W."/>
            <person name="Zinkel R."/>
            <person name="Barry K.W."/>
            <person name="Grigoriev I.V."/>
            <person name="Gasch A.P."/>
        </authorList>
    </citation>
    <scope>NUCLEOTIDE SEQUENCE [LARGE SCALE GENOMIC DNA]</scope>
    <source>
        <strain evidence="3">NRRL Y-27907 / 11-Y1</strain>
    </source>
</reference>
<dbReference type="InterPro" id="IPR024662">
    <property type="entry name" value="Trs65"/>
</dbReference>
<dbReference type="STRING" id="619300.G3AGL7"/>
<dbReference type="EMBL" id="GL996499">
    <property type="protein sequence ID" value="EGW35356.1"/>
    <property type="molecule type" value="Genomic_DNA"/>
</dbReference>
<dbReference type="Proteomes" id="UP000000709">
    <property type="component" value="Unassembled WGS sequence"/>
</dbReference>
<feature type="domain" description="Trafficking protein particle complex II-specific subunit 65 IgD3" evidence="1">
    <location>
        <begin position="436"/>
        <end position="597"/>
    </location>
</feature>
<dbReference type="InterPro" id="IPR055420">
    <property type="entry name" value="IgD3_Trs65"/>
</dbReference>
<organism evidence="3">
    <name type="scientific">Spathaspora passalidarum (strain NRRL Y-27907 / 11-Y1)</name>
    <dbReference type="NCBI Taxonomy" id="619300"/>
    <lineage>
        <taxon>Eukaryota</taxon>
        <taxon>Fungi</taxon>
        <taxon>Dikarya</taxon>
        <taxon>Ascomycota</taxon>
        <taxon>Saccharomycotina</taxon>
        <taxon>Pichiomycetes</taxon>
        <taxon>Debaryomycetaceae</taxon>
        <taxon>Spathaspora</taxon>
    </lineage>
</organism>
<proteinExistence type="predicted"/>
<sequence>MSIEVKLPSQPLDLEKDVISQLESSDPRKIVFFDESITGYVVLTAEGETRPPPKRVSLAMTILPSEVVDTHDPLHYLESVDQRHKFSIVDLVLDNIVYSGKGSSNKQYYVWSFEIPVKYPRKRLNDPRLFLSCMLIEGDQNEEKSNNSSYTEADTLHDYSTSSIDKILPIKLSESLCDIEISHTTTDFDITIENESDNTYIYKPENSIRGYISVPVSISLVIKLKSTKPAGRNDILLTTFTIESSDELLKFWNEDEDDHYFNLVDVNLQFKSGSIDPIIGNDLMPPTRFKYRDTISLAYKLTNNEPLAENVHSSKPVHIFLMLQVQKRHNGEFYNISNTIHTEWTPYLDFGLIASPINSTLKSVSSSLQTYLQPNAPLNTSIRKPTLLQSMYKGPNLNNSSANIAMTNTISNKNPQHQLQKSRTFSSGSIMVSLSTNANSTLSGLKLSFIGKLNIKLGEVITWKIQAINHASTRLNLSLLVQNPINFNVIYSNSAPHHKNASTHSVSNNDNKAHNAAIVHDKSNLYSTYNSLKVNNNSGVVILGNDIRIGPLDSNTAFETELQLMGISKGIFNLDGVKIFDINSGDGLDFGKLIEVFVV</sequence>
<dbReference type="OMA" id="WSPYLDF"/>
<dbReference type="GO" id="GO:0005802">
    <property type="term" value="C:trans-Golgi network"/>
    <property type="evidence" value="ECO:0007669"/>
    <property type="project" value="TreeGrafter"/>
</dbReference>
<dbReference type="KEGG" id="spaa:SPAPADRAFT_132432"/>
<dbReference type="FunCoup" id="G3AGL7">
    <property type="interactions" value="49"/>
</dbReference>
<gene>
    <name evidence="2" type="ORF">SPAPADRAFT_132432</name>
</gene>
<accession>G3AGL7</accession>
<dbReference type="InParanoid" id="G3AGL7"/>
<evidence type="ECO:0000259" key="1">
    <source>
        <dbReference type="Pfam" id="PF12735"/>
    </source>
</evidence>
<name>G3AGL7_SPAPN</name>
<evidence type="ECO:0000313" key="2">
    <source>
        <dbReference type="EMBL" id="EGW35356.1"/>
    </source>
</evidence>
<dbReference type="GO" id="GO:0006891">
    <property type="term" value="P:intra-Golgi vesicle-mediated transport"/>
    <property type="evidence" value="ECO:0007669"/>
    <property type="project" value="InterPro"/>
</dbReference>
<keyword evidence="3" id="KW-1185">Reference proteome</keyword>
<dbReference type="PANTHER" id="PTHR28159:SF1">
    <property type="entry name" value="TRAFFICKING PROTEIN PARTICLE COMPLEX II-SPECIFIC SUBUNIT 65"/>
    <property type="match status" value="1"/>
</dbReference>
<protein>
    <recommendedName>
        <fullName evidence="1">Trafficking protein particle complex II-specific subunit 65 IgD3 domain-containing protein</fullName>
    </recommendedName>
</protein>
<dbReference type="Pfam" id="PF12735">
    <property type="entry name" value="IgD3_Trs65"/>
    <property type="match status" value="1"/>
</dbReference>
<dbReference type="AlphaFoldDB" id="G3AGL7"/>
<dbReference type="GeneID" id="18869659"/>
<dbReference type="HOGENOM" id="CLU_490882_0_0_1"/>
<dbReference type="OrthoDB" id="5345392at2759"/>
<dbReference type="GO" id="GO:1990071">
    <property type="term" value="C:TRAPPII protein complex"/>
    <property type="evidence" value="ECO:0007669"/>
    <property type="project" value="InterPro"/>
</dbReference>
<evidence type="ECO:0000313" key="3">
    <source>
        <dbReference type="Proteomes" id="UP000000709"/>
    </source>
</evidence>
<dbReference type="RefSeq" id="XP_007372768.1">
    <property type="nucleotide sequence ID" value="XM_007372706.1"/>
</dbReference>
<dbReference type="eggNOG" id="ENOG502RYDF">
    <property type="taxonomic scope" value="Eukaryota"/>
</dbReference>